<dbReference type="InterPro" id="IPR052158">
    <property type="entry name" value="INH-QAR"/>
</dbReference>
<evidence type="ECO:0000256" key="1">
    <source>
        <dbReference type="ARBA" id="ARBA00023015"/>
    </source>
</evidence>
<dbReference type="CDD" id="cd03137">
    <property type="entry name" value="GATase1_AraC_1"/>
    <property type="match status" value="1"/>
</dbReference>
<organism evidence="5 6">
    <name type="scientific">Streptomyces marianii</name>
    <dbReference type="NCBI Taxonomy" id="1817406"/>
    <lineage>
        <taxon>Bacteria</taxon>
        <taxon>Bacillati</taxon>
        <taxon>Actinomycetota</taxon>
        <taxon>Actinomycetes</taxon>
        <taxon>Kitasatosporales</taxon>
        <taxon>Streptomycetaceae</taxon>
        <taxon>Streptomyces</taxon>
    </lineage>
</organism>
<proteinExistence type="predicted"/>
<dbReference type="SMART" id="SM00342">
    <property type="entry name" value="HTH_ARAC"/>
    <property type="match status" value="1"/>
</dbReference>
<dbReference type="InterPro" id="IPR002818">
    <property type="entry name" value="DJ-1/PfpI"/>
</dbReference>
<reference evidence="5 6" key="1">
    <citation type="submission" date="2019-05" db="EMBL/GenBank/DDBJ databases">
        <title>Streptomyces marianii sp. nov., a novel marine actinomycete from southern coast of India.</title>
        <authorList>
            <person name="Iniyan A.M."/>
            <person name="Wink J."/>
            <person name="Ramprasad E."/>
            <person name="Ramana C.V."/>
            <person name="Bunk B."/>
            <person name="Sproer C."/>
            <person name="Joseph F.-J.R.S."/>
            <person name="Vincent S.G.P."/>
        </authorList>
    </citation>
    <scope>NUCLEOTIDE SEQUENCE [LARGE SCALE GENOMIC DNA]</scope>
    <source>
        <strain evidence="5 6">ICN19</strain>
    </source>
</reference>
<dbReference type="InterPro" id="IPR009057">
    <property type="entry name" value="Homeodomain-like_sf"/>
</dbReference>
<keyword evidence="3" id="KW-0804">Transcription</keyword>
<dbReference type="Proteomes" id="UP000305921">
    <property type="component" value="Unassembled WGS sequence"/>
</dbReference>
<feature type="domain" description="HTH araC/xylS-type" evidence="4">
    <location>
        <begin position="218"/>
        <end position="316"/>
    </location>
</feature>
<dbReference type="SUPFAM" id="SSF46689">
    <property type="entry name" value="Homeodomain-like"/>
    <property type="match status" value="2"/>
</dbReference>
<dbReference type="SUPFAM" id="SSF52317">
    <property type="entry name" value="Class I glutamine amidotransferase-like"/>
    <property type="match status" value="1"/>
</dbReference>
<accession>A0A5R9DYS7</accession>
<dbReference type="PANTHER" id="PTHR43130:SF3">
    <property type="entry name" value="HTH-TYPE TRANSCRIPTIONAL REGULATOR RV1931C"/>
    <property type="match status" value="1"/>
</dbReference>
<dbReference type="GO" id="GO:0043565">
    <property type="term" value="F:sequence-specific DNA binding"/>
    <property type="evidence" value="ECO:0007669"/>
    <property type="project" value="InterPro"/>
</dbReference>
<gene>
    <name evidence="5" type="ORF">FEF34_00515</name>
</gene>
<dbReference type="Pfam" id="PF12833">
    <property type="entry name" value="HTH_18"/>
    <property type="match status" value="1"/>
</dbReference>
<protein>
    <submittedName>
        <fullName evidence="5">Helix-turn-helix domain-containing protein</fullName>
    </submittedName>
</protein>
<sequence length="334" mass="36480">MRGRRHVVAVAVTDGAPTFELAVPCEVFGTDRSDIVAPWYELRLCAAEPGPIRTSAGLRLDTCYGLDDLVDADTVVVAASSRRVQTTPPQPLVDAVRTAHERGRRIVALCNGIYVLAAAGLLDGRRATTHWMNGLDLADRYPSIGYDPAVLYVGDDTVFTSAGTGASIDLCLHLVRHDHGSAVANEVARRMVVPPHREGGQAQHSRPLTPLPEDSGLGTVLDWARERLHEPLTVALLAREAHVSERTLARRFRETLGVTPLRWILQERIRLAQELLETTDEPVESIARRTGFGTPANFRHHFGRLTSTSPRAYRNHFRSGSPGHVPCGSAPEPG</sequence>
<dbReference type="AlphaFoldDB" id="A0A5R9DYS7"/>
<evidence type="ECO:0000256" key="3">
    <source>
        <dbReference type="ARBA" id="ARBA00023163"/>
    </source>
</evidence>
<name>A0A5R9DYS7_9ACTN</name>
<evidence type="ECO:0000259" key="4">
    <source>
        <dbReference type="PROSITE" id="PS01124"/>
    </source>
</evidence>
<dbReference type="GO" id="GO:0003700">
    <property type="term" value="F:DNA-binding transcription factor activity"/>
    <property type="evidence" value="ECO:0007669"/>
    <property type="project" value="InterPro"/>
</dbReference>
<keyword evidence="2" id="KW-0238">DNA-binding</keyword>
<dbReference type="PROSITE" id="PS00041">
    <property type="entry name" value="HTH_ARAC_FAMILY_1"/>
    <property type="match status" value="1"/>
</dbReference>
<comment type="caution">
    <text evidence="5">The sequence shown here is derived from an EMBL/GenBank/DDBJ whole genome shotgun (WGS) entry which is preliminary data.</text>
</comment>
<dbReference type="InterPro" id="IPR029062">
    <property type="entry name" value="Class_I_gatase-like"/>
</dbReference>
<evidence type="ECO:0000313" key="5">
    <source>
        <dbReference type="EMBL" id="TLQ41959.1"/>
    </source>
</evidence>
<dbReference type="Gene3D" id="1.10.10.60">
    <property type="entry name" value="Homeodomain-like"/>
    <property type="match status" value="1"/>
</dbReference>
<keyword evidence="6" id="KW-1185">Reference proteome</keyword>
<dbReference type="Pfam" id="PF01965">
    <property type="entry name" value="DJ-1_PfpI"/>
    <property type="match status" value="1"/>
</dbReference>
<dbReference type="InterPro" id="IPR018060">
    <property type="entry name" value="HTH_AraC"/>
</dbReference>
<keyword evidence="1" id="KW-0805">Transcription regulation</keyword>
<dbReference type="EMBL" id="VAWE01000001">
    <property type="protein sequence ID" value="TLQ41959.1"/>
    <property type="molecule type" value="Genomic_DNA"/>
</dbReference>
<dbReference type="InterPro" id="IPR018062">
    <property type="entry name" value="HTH_AraC-typ_CS"/>
</dbReference>
<dbReference type="PANTHER" id="PTHR43130">
    <property type="entry name" value="ARAC-FAMILY TRANSCRIPTIONAL REGULATOR"/>
    <property type="match status" value="1"/>
</dbReference>
<dbReference type="OrthoDB" id="3992151at2"/>
<evidence type="ECO:0000256" key="2">
    <source>
        <dbReference type="ARBA" id="ARBA00023125"/>
    </source>
</evidence>
<dbReference type="PROSITE" id="PS01124">
    <property type="entry name" value="HTH_ARAC_FAMILY_2"/>
    <property type="match status" value="1"/>
</dbReference>
<evidence type="ECO:0000313" key="6">
    <source>
        <dbReference type="Proteomes" id="UP000305921"/>
    </source>
</evidence>
<dbReference type="Gene3D" id="3.40.50.880">
    <property type="match status" value="1"/>
</dbReference>